<reference evidence="6 7" key="1">
    <citation type="submission" date="2017-10" db="EMBL/GenBank/DDBJ databases">
        <title>The draft genome sequence of Williamsia sp. BULT 1.1 isolated from the semi-arid grassland soils from South Africa.</title>
        <authorList>
            <person name="Kabwe M.H."/>
            <person name="Govender N."/>
            <person name="Mutseka Lunga P."/>
            <person name="Vikram S."/>
            <person name="Makhalanyane T.P."/>
        </authorList>
    </citation>
    <scope>NUCLEOTIDE SEQUENCE [LARGE SCALE GENOMIC DNA]</scope>
    <source>
        <strain evidence="6 7">BULT 1.1</strain>
    </source>
</reference>
<sequence>MAATSALLALQTAGIDHRVHKYSASSDGAWGPEAVTFMTDAVGAEPDQIFKTLVFDVAGTLAVAVIPVPTRLSLKAAAAALGLGGKAAMAEPKDVMRVTGYVLGGVSPIGQRKPLPTVVDETAELWPVMFCSAGKRGLEIELSPTDLIAVTGAVVADITA</sequence>
<keyword evidence="2 4" id="KW-0648">Protein biosynthesis</keyword>
<dbReference type="EC" id="4.2.-.-" evidence="4"/>
<evidence type="ECO:0000313" key="7">
    <source>
        <dbReference type="Proteomes" id="UP000225108"/>
    </source>
</evidence>
<dbReference type="GO" id="GO:0006412">
    <property type="term" value="P:translation"/>
    <property type="evidence" value="ECO:0007669"/>
    <property type="project" value="UniProtKB-KW"/>
</dbReference>
<name>A0A2G3PIP9_WILMA</name>
<dbReference type="Proteomes" id="UP000225108">
    <property type="component" value="Unassembled WGS sequence"/>
</dbReference>
<evidence type="ECO:0000256" key="1">
    <source>
        <dbReference type="ARBA" id="ARBA00009798"/>
    </source>
</evidence>
<feature type="domain" description="YbaK/aminoacyl-tRNA synthetase-associated" evidence="5">
    <location>
        <begin position="40"/>
        <end position="148"/>
    </location>
</feature>
<dbReference type="AlphaFoldDB" id="A0A2G3PIP9"/>
<protein>
    <recommendedName>
        <fullName evidence="4">Cys-tRNA(Pro)/Cys-tRNA(Cys) deacylase</fullName>
        <ecNumber evidence="4">4.2.-.-</ecNumber>
    </recommendedName>
</protein>
<evidence type="ECO:0000259" key="5">
    <source>
        <dbReference type="Pfam" id="PF04073"/>
    </source>
</evidence>
<dbReference type="Gene3D" id="3.90.960.10">
    <property type="entry name" value="YbaK/aminoacyl-tRNA synthetase-associated domain"/>
    <property type="match status" value="1"/>
</dbReference>
<dbReference type="Pfam" id="PF04073">
    <property type="entry name" value="tRNA_edit"/>
    <property type="match status" value="1"/>
</dbReference>
<organism evidence="6 7">
    <name type="scientific">Williamsia marianensis</name>
    <dbReference type="NCBI Taxonomy" id="85044"/>
    <lineage>
        <taxon>Bacteria</taxon>
        <taxon>Bacillati</taxon>
        <taxon>Actinomycetota</taxon>
        <taxon>Actinomycetes</taxon>
        <taxon>Mycobacteriales</taxon>
        <taxon>Nocardiaceae</taxon>
        <taxon>Williamsia</taxon>
    </lineage>
</organism>
<comment type="caution">
    <text evidence="6">The sequence shown here is derived from an EMBL/GenBank/DDBJ whole genome shotgun (WGS) entry which is preliminary data.</text>
</comment>
<evidence type="ECO:0000313" key="6">
    <source>
        <dbReference type="EMBL" id="PHV65681.1"/>
    </source>
</evidence>
<dbReference type="InterPro" id="IPR036754">
    <property type="entry name" value="YbaK/aa-tRNA-synt-asso_dom_sf"/>
</dbReference>
<evidence type="ECO:0000256" key="3">
    <source>
        <dbReference type="ARBA" id="ARBA00023239"/>
    </source>
</evidence>
<dbReference type="GO" id="GO:0002161">
    <property type="term" value="F:aminoacyl-tRNA deacylase activity"/>
    <property type="evidence" value="ECO:0007669"/>
    <property type="project" value="InterPro"/>
</dbReference>
<dbReference type="EMBL" id="PEBD01000010">
    <property type="protein sequence ID" value="PHV65681.1"/>
    <property type="molecule type" value="Genomic_DNA"/>
</dbReference>
<gene>
    <name evidence="6" type="ORF">CSW57_18275</name>
</gene>
<comment type="similarity">
    <text evidence="1 4">Belongs to the prolyl-tRNA editing family. YbaK/EbsC subfamily.</text>
</comment>
<evidence type="ECO:0000256" key="4">
    <source>
        <dbReference type="PIRNR" id="PIRNR006181"/>
    </source>
</evidence>
<dbReference type="PANTHER" id="PTHR30411:SF0">
    <property type="entry name" value="CYS-TRNA(PRO)_CYS-TRNA(CYS) DEACYLASE YBAK"/>
    <property type="match status" value="1"/>
</dbReference>
<accession>A0A2G3PIP9</accession>
<dbReference type="RefSeq" id="WP_099384013.1">
    <property type="nucleotide sequence ID" value="NZ_PEBD01000010.1"/>
</dbReference>
<evidence type="ECO:0000256" key="2">
    <source>
        <dbReference type="ARBA" id="ARBA00022917"/>
    </source>
</evidence>
<dbReference type="PIRSF" id="PIRSF006181">
    <property type="entry name" value="EbsC_YbaK"/>
    <property type="match status" value="1"/>
</dbReference>
<dbReference type="InterPro" id="IPR004369">
    <property type="entry name" value="Prolyl-tRNA_editing_YbaK/EbsC"/>
</dbReference>
<dbReference type="SUPFAM" id="SSF55826">
    <property type="entry name" value="YbaK/ProRS associated domain"/>
    <property type="match status" value="1"/>
</dbReference>
<proteinExistence type="inferred from homology"/>
<dbReference type="PANTHER" id="PTHR30411">
    <property type="entry name" value="CYTOPLASMIC PROTEIN"/>
    <property type="match status" value="1"/>
</dbReference>
<dbReference type="GO" id="GO:0016829">
    <property type="term" value="F:lyase activity"/>
    <property type="evidence" value="ECO:0007669"/>
    <property type="project" value="UniProtKB-KW"/>
</dbReference>
<keyword evidence="3 4" id="KW-0456">Lyase</keyword>
<dbReference type="InterPro" id="IPR007214">
    <property type="entry name" value="YbaK/aa-tRNA-synth-assoc-dom"/>
</dbReference>